<accession>A0A835CNB7</accession>
<name>A0A835CNB7_APHGI</name>
<dbReference type="AlphaFoldDB" id="A0A835CNB7"/>
<evidence type="ECO:0000313" key="4">
    <source>
        <dbReference type="Proteomes" id="UP000639338"/>
    </source>
</evidence>
<keyword evidence="4" id="KW-1185">Reference proteome</keyword>
<feature type="region of interest" description="Disordered" evidence="1">
    <location>
        <begin position="180"/>
        <end position="207"/>
    </location>
</feature>
<organism evidence="3 4">
    <name type="scientific">Aphidius gifuensis</name>
    <name type="common">Parasitoid wasp</name>
    <dbReference type="NCBI Taxonomy" id="684658"/>
    <lineage>
        <taxon>Eukaryota</taxon>
        <taxon>Metazoa</taxon>
        <taxon>Ecdysozoa</taxon>
        <taxon>Arthropoda</taxon>
        <taxon>Hexapoda</taxon>
        <taxon>Insecta</taxon>
        <taxon>Pterygota</taxon>
        <taxon>Neoptera</taxon>
        <taxon>Endopterygota</taxon>
        <taxon>Hymenoptera</taxon>
        <taxon>Apocrita</taxon>
        <taxon>Ichneumonoidea</taxon>
        <taxon>Braconidae</taxon>
        <taxon>Aphidiinae</taxon>
        <taxon>Aphidius</taxon>
    </lineage>
</organism>
<feature type="chain" id="PRO_5032459585" description="Odorant-binding protein" evidence="2">
    <location>
        <begin position="17"/>
        <end position="207"/>
    </location>
</feature>
<gene>
    <name evidence="3" type="ORF">HCN44_009081</name>
</gene>
<protein>
    <recommendedName>
        <fullName evidence="5">Odorant-binding protein</fullName>
    </recommendedName>
</protein>
<evidence type="ECO:0000313" key="3">
    <source>
        <dbReference type="EMBL" id="KAF7990092.1"/>
    </source>
</evidence>
<comment type="caution">
    <text evidence="3">The sequence shown here is derived from an EMBL/GenBank/DDBJ whole genome shotgun (WGS) entry which is preliminary data.</text>
</comment>
<dbReference type="Proteomes" id="UP000639338">
    <property type="component" value="Unassembled WGS sequence"/>
</dbReference>
<evidence type="ECO:0008006" key="5">
    <source>
        <dbReference type="Google" id="ProtNLM"/>
    </source>
</evidence>
<evidence type="ECO:0000256" key="2">
    <source>
        <dbReference type="SAM" id="SignalP"/>
    </source>
</evidence>
<feature type="signal peptide" evidence="2">
    <location>
        <begin position="1"/>
        <end position="16"/>
    </location>
</feature>
<keyword evidence="2" id="KW-0732">Signal</keyword>
<reference evidence="3 4" key="1">
    <citation type="submission" date="2020-08" db="EMBL/GenBank/DDBJ databases">
        <title>Aphidius gifuensis genome sequencing and assembly.</title>
        <authorList>
            <person name="Du Z."/>
        </authorList>
    </citation>
    <scope>NUCLEOTIDE SEQUENCE [LARGE SCALE GENOMIC DNA]</scope>
    <source>
        <strain evidence="3">YNYX2018</strain>
        <tissue evidence="3">Adults</tissue>
    </source>
</reference>
<evidence type="ECO:0000256" key="1">
    <source>
        <dbReference type="SAM" id="MobiDB-lite"/>
    </source>
</evidence>
<sequence length="207" mass="22584">MLISVLLLQLLVGCLGQLVVQPVSNREAVDSSGLSGLSSSLCACAPSLSSLPLELLSCCNVDPNPSMGLASVQRGFEVRSEPNLLTNRMEQGILMTHELNQGYNPRYLQSYPNMLGPGYQQRFIGLSNTFPTRVGQQVQPLSANVVGQRNAYSPSESVETLQNTGYTPVMSPFQYHTNQLLQPQPTPQLNENDNSNTNININSDTTR</sequence>
<dbReference type="EMBL" id="JACMRX010000005">
    <property type="protein sequence ID" value="KAF7990092.1"/>
    <property type="molecule type" value="Genomic_DNA"/>
</dbReference>
<proteinExistence type="predicted"/>